<dbReference type="GO" id="GO:0005737">
    <property type="term" value="C:cytoplasm"/>
    <property type="evidence" value="ECO:0007669"/>
    <property type="project" value="TreeGrafter"/>
</dbReference>
<sequence length="377" mass="43393">MKKNLTILILLICFSCLKNNKDKVVKKNISLVTELDLCSNYDMKWSKPHYISQLFWRLNSTKQTLSLKDSLINKLKIVRLDISSSNLKSLPQELFLFENLEELDISNNKFEDTEQLILDLKKLPNLKLLAFRYSKLKKLPENIGILNNLEGISLDGNILRSAESIGELNNLKYLSFRRNKKLKELPSSINKLKCLQLLDVSGSGIERLRDELSECIQLKSILANASKISFITENIGDLFNLRNLNLGYNKLKNIPTTIGDLEFLEDLSLGSNEIEFLPESVSKLQNLDAIGLEYNRFKEFPKSVLKLNKLRLLKLHNNNIPEIPIEVAKLPFLSLLYVDHEVISDDNINQLKEKNKKLKVKRHDALRRAPGKIKRKI</sequence>
<evidence type="ECO:0000256" key="2">
    <source>
        <dbReference type="ARBA" id="ARBA00022737"/>
    </source>
</evidence>
<organism evidence="4 5">
    <name type="scientific">Polaribacter pectinis</name>
    <dbReference type="NCBI Taxonomy" id="2738844"/>
    <lineage>
        <taxon>Bacteria</taxon>
        <taxon>Pseudomonadati</taxon>
        <taxon>Bacteroidota</taxon>
        <taxon>Flavobacteriia</taxon>
        <taxon>Flavobacteriales</taxon>
        <taxon>Flavobacteriaceae</taxon>
    </lineage>
</organism>
<evidence type="ECO:0000259" key="3">
    <source>
        <dbReference type="Pfam" id="PF23598"/>
    </source>
</evidence>
<evidence type="ECO:0000313" key="4">
    <source>
        <dbReference type="EMBL" id="QNM85624.1"/>
    </source>
</evidence>
<dbReference type="Pfam" id="PF00560">
    <property type="entry name" value="LRR_1"/>
    <property type="match status" value="1"/>
</dbReference>
<accession>A0A7G9LAH5</accession>
<dbReference type="Pfam" id="PF23598">
    <property type="entry name" value="LRR_14"/>
    <property type="match status" value="1"/>
</dbReference>
<dbReference type="InterPro" id="IPR055414">
    <property type="entry name" value="LRR_R13L4/SHOC2-like"/>
</dbReference>
<protein>
    <submittedName>
        <fullName evidence="4">Leucine-rich repeat domain-containing protein</fullName>
    </submittedName>
</protein>
<gene>
    <name evidence="4" type="ORF">H9W90_00430</name>
</gene>
<keyword evidence="5" id="KW-1185">Reference proteome</keyword>
<dbReference type="Gene3D" id="3.80.10.10">
    <property type="entry name" value="Ribonuclease Inhibitor"/>
    <property type="match status" value="1"/>
</dbReference>
<dbReference type="PANTHER" id="PTHR48051">
    <property type="match status" value="1"/>
</dbReference>
<keyword evidence="2" id="KW-0677">Repeat</keyword>
<dbReference type="SMART" id="SM00369">
    <property type="entry name" value="LRR_TYP"/>
    <property type="match status" value="6"/>
</dbReference>
<keyword evidence="1" id="KW-0433">Leucine-rich repeat</keyword>
<dbReference type="InterPro" id="IPR032675">
    <property type="entry name" value="LRR_dom_sf"/>
</dbReference>
<dbReference type="KEGG" id="ppec:H9W90_00430"/>
<dbReference type="RefSeq" id="WP_187482526.1">
    <property type="nucleotide sequence ID" value="NZ_CP060695.1"/>
</dbReference>
<dbReference type="SUPFAM" id="SSF52058">
    <property type="entry name" value="L domain-like"/>
    <property type="match status" value="1"/>
</dbReference>
<dbReference type="InterPro" id="IPR001611">
    <property type="entry name" value="Leu-rich_rpt"/>
</dbReference>
<dbReference type="EMBL" id="CP060695">
    <property type="protein sequence ID" value="QNM85624.1"/>
    <property type="molecule type" value="Genomic_DNA"/>
</dbReference>
<dbReference type="PANTHER" id="PTHR48051:SF1">
    <property type="entry name" value="RAS SUPPRESSOR PROTEIN 1"/>
    <property type="match status" value="1"/>
</dbReference>
<dbReference type="PROSITE" id="PS51450">
    <property type="entry name" value="LRR"/>
    <property type="match status" value="3"/>
</dbReference>
<dbReference type="InterPro" id="IPR003591">
    <property type="entry name" value="Leu-rich_rpt_typical-subtyp"/>
</dbReference>
<evidence type="ECO:0000256" key="1">
    <source>
        <dbReference type="ARBA" id="ARBA00022614"/>
    </source>
</evidence>
<evidence type="ECO:0000313" key="5">
    <source>
        <dbReference type="Proteomes" id="UP000515808"/>
    </source>
</evidence>
<name>A0A7G9LAH5_9FLAO</name>
<proteinExistence type="predicted"/>
<dbReference type="InterPro" id="IPR050216">
    <property type="entry name" value="LRR_domain-containing"/>
</dbReference>
<dbReference type="Proteomes" id="UP000515808">
    <property type="component" value="Chromosome"/>
</dbReference>
<reference evidence="4 5" key="1">
    <citation type="submission" date="2020-08" db="EMBL/GenBank/DDBJ databases">
        <title>Polaribacter sp. L12M9 isolated from gut of the Korean scallop.</title>
        <authorList>
            <person name="Jeong Y.S."/>
        </authorList>
    </citation>
    <scope>NUCLEOTIDE SEQUENCE [LARGE SCALE GENOMIC DNA]</scope>
    <source>
        <strain evidence="4 5">L12M9</strain>
    </source>
</reference>
<feature type="domain" description="Disease resistance R13L4/SHOC-2-like LRR" evidence="3">
    <location>
        <begin position="232"/>
        <end position="287"/>
    </location>
</feature>
<dbReference type="AlphaFoldDB" id="A0A7G9LAH5"/>